<dbReference type="EMBL" id="CAXIEN010000031">
    <property type="protein sequence ID" value="CAL1267965.1"/>
    <property type="molecule type" value="Genomic_DNA"/>
</dbReference>
<evidence type="ECO:0000313" key="1">
    <source>
        <dbReference type="EMBL" id="CAL1267965.1"/>
    </source>
</evidence>
<dbReference type="Proteomes" id="UP001497382">
    <property type="component" value="Unassembled WGS sequence"/>
</dbReference>
<reference evidence="1 2" key="1">
    <citation type="submission" date="2024-04" db="EMBL/GenBank/DDBJ databases">
        <authorList>
            <person name="Rising A."/>
            <person name="Reimegard J."/>
            <person name="Sonavane S."/>
            <person name="Akerstrom W."/>
            <person name="Nylinder S."/>
            <person name="Hedman E."/>
            <person name="Kallberg Y."/>
        </authorList>
    </citation>
    <scope>NUCLEOTIDE SEQUENCE [LARGE SCALE GENOMIC DNA]</scope>
</reference>
<evidence type="ECO:0000313" key="2">
    <source>
        <dbReference type="Proteomes" id="UP001497382"/>
    </source>
</evidence>
<keyword evidence="2" id="KW-1185">Reference proteome</keyword>
<sequence length="63" mass="7230">MTMESIWLNITPQEDGEISFQRTSVCPLEFGSFPDGLNSTSPYIFWILQCSEKDNLDTHLFKA</sequence>
<accession>A0AAV1Z8N9</accession>
<protein>
    <submittedName>
        <fullName evidence="1">Uncharacterized protein</fullName>
    </submittedName>
</protein>
<name>A0AAV1Z8N9_9ARAC</name>
<gene>
    <name evidence="1" type="ORF">LARSCL_LOCUS3921</name>
</gene>
<comment type="caution">
    <text evidence="1">The sequence shown here is derived from an EMBL/GenBank/DDBJ whole genome shotgun (WGS) entry which is preliminary data.</text>
</comment>
<organism evidence="1 2">
    <name type="scientific">Larinioides sclopetarius</name>
    <dbReference type="NCBI Taxonomy" id="280406"/>
    <lineage>
        <taxon>Eukaryota</taxon>
        <taxon>Metazoa</taxon>
        <taxon>Ecdysozoa</taxon>
        <taxon>Arthropoda</taxon>
        <taxon>Chelicerata</taxon>
        <taxon>Arachnida</taxon>
        <taxon>Araneae</taxon>
        <taxon>Araneomorphae</taxon>
        <taxon>Entelegynae</taxon>
        <taxon>Araneoidea</taxon>
        <taxon>Araneidae</taxon>
        <taxon>Larinioides</taxon>
    </lineage>
</organism>
<proteinExistence type="predicted"/>
<dbReference type="AlphaFoldDB" id="A0AAV1Z8N9"/>